<dbReference type="InterPro" id="IPR001992">
    <property type="entry name" value="T2SS_GspF/T4SS_PilC_CS"/>
</dbReference>
<dbReference type="OrthoDB" id="9805682at2"/>
<dbReference type="EMBL" id="VNHO01000015">
    <property type="protein sequence ID" value="TYP53292.1"/>
    <property type="molecule type" value="Genomic_DNA"/>
</dbReference>
<gene>
    <name evidence="12" type="ORF">LZ11_01533</name>
</gene>
<comment type="subcellular location">
    <subcellularLocation>
        <location evidence="1">Cell inner membrane</location>
        <topology evidence="1">Multi-pass membrane protein</topology>
    </subcellularLocation>
    <subcellularLocation>
        <location evidence="9">Cell membrane</location>
        <topology evidence="9">Multi-pass membrane protein</topology>
    </subcellularLocation>
</comment>
<organism evidence="12 13">
    <name type="scientific">Thermosediminibacter litoriperuensis</name>
    <dbReference type="NCBI Taxonomy" id="291989"/>
    <lineage>
        <taxon>Bacteria</taxon>
        <taxon>Bacillati</taxon>
        <taxon>Bacillota</taxon>
        <taxon>Clostridia</taxon>
        <taxon>Thermosediminibacterales</taxon>
        <taxon>Thermosediminibacteraceae</taxon>
        <taxon>Thermosediminibacter</taxon>
    </lineage>
</organism>
<evidence type="ECO:0000256" key="5">
    <source>
        <dbReference type="ARBA" id="ARBA00022519"/>
    </source>
</evidence>
<dbReference type="Proteomes" id="UP000322294">
    <property type="component" value="Unassembled WGS sequence"/>
</dbReference>
<evidence type="ECO:0000256" key="6">
    <source>
        <dbReference type="ARBA" id="ARBA00022692"/>
    </source>
</evidence>
<dbReference type="InterPro" id="IPR018076">
    <property type="entry name" value="T2SS_GspF_dom"/>
</dbReference>
<keyword evidence="6 9" id="KW-0812">Transmembrane</keyword>
<comment type="similarity">
    <text evidence="2 9">Belongs to the GSP F family.</text>
</comment>
<name>A0A5S5ARQ6_9FIRM</name>
<keyword evidence="4" id="KW-1003">Cell membrane</keyword>
<comment type="caution">
    <text evidence="12">The sequence shown here is derived from an EMBL/GenBank/DDBJ whole genome shotgun (WGS) entry which is preliminary data.</text>
</comment>
<evidence type="ECO:0000256" key="4">
    <source>
        <dbReference type="ARBA" id="ARBA00022475"/>
    </source>
</evidence>
<evidence type="ECO:0000256" key="1">
    <source>
        <dbReference type="ARBA" id="ARBA00004429"/>
    </source>
</evidence>
<sequence length="403" mass="44027">MAIYSFRARDTLGQPVVGTVEAENEAAVIRQLRDKGLFIVEVRPVRGWFAINSERTFLRRIGKRDLSVFCRQLATMLGAGLPIVPALQILASQAENKALRRSIEEILRSLEEGGTFHEALGRSQGIFPPVMVHAVEAAEVGGSLDEALEELAAHLEREHELEEKVKSALMYPAIVVSAALAVLIVLLTFVLPAFQNMLDALGVPLPLPTRVVMGVSRVLRRGWLILIFATGILAYVVYRVLKTESARYRLDGILLKLPVFGPLYQKAVLSRFSRTLGTLLRSGVPILQAMDVVRRTVGNRVVAEAVARAQESVRDGKGIAGPLEESGLFHPMIIGMIAVGEETGALDSLLGKISAFYDREVRETVRRLSALIEPILIVVLGAAVGFIVISILLPYFQILGNIG</sequence>
<dbReference type="Gene3D" id="1.20.81.30">
    <property type="entry name" value="Type II secretion system (T2SS), domain F"/>
    <property type="match status" value="2"/>
</dbReference>
<proteinExistence type="inferred from homology"/>
<dbReference type="GO" id="GO:0015628">
    <property type="term" value="P:protein secretion by the type II secretion system"/>
    <property type="evidence" value="ECO:0007669"/>
    <property type="project" value="TreeGrafter"/>
</dbReference>
<evidence type="ECO:0000256" key="2">
    <source>
        <dbReference type="ARBA" id="ARBA00005745"/>
    </source>
</evidence>
<reference evidence="12 13" key="1">
    <citation type="submission" date="2019-07" db="EMBL/GenBank/DDBJ databases">
        <title>Genomic Encyclopedia of Type Strains, Phase I: the one thousand microbial genomes (KMG-I) project.</title>
        <authorList>
            <person name="Kyrpides N."/>
        </authorList>
    </citation>
    <scope>NUCLEOTIDE SEQUENCE [LARGE SCALE GENOMIC DNA]</scope>
    <source>
        <strain evidence="12 13">DSM 16647</strain>
    </source>
</reference>
<evidence type="ECO:0000259" key="11">
    <source>
        <dbReference type="Pfam" id="PF00482"/>
    </source>
</evidence>
<dbReference type="AlphaFoldDB" id="A0A5S5ARQ6"/>
<dbReference type="InterPro" id="IPR042094">
    <property type="entry name" value="T2SS_GspF_sf"/>
</dbReference>
<evidence type="ECO:0000313" key="13">
    <source>
        <dbReference type="Proteomes" id="UP000322294"/>
    </source>
</evidence>
<evidence type="ECO:0000313" key="12">
    <source>
        <dbReference type="EMBL" id="TYP53292.1"/>
    </source>
</evidence>
<accession>A0A5S5ARQ6</accession>
<keyword evidence="13" id="KW-1185">Reference proteome</keyword>
<dbReference type="InterPro" id="IPR003004">
    <property type="entry name" value="GspF/PilC"/>
</dbReference>
<dbReference type="PROSITE" id="PS00874">
    <property type="entry name" value="T2SP_F"/>
    <property type="match status" value="1"/>
</dbReference>
<dbReference type="PRINTS" id="PR00812">
    <property type="entry name" value="BCTERIALGSPF"/>
</dbReference>
<feature type="transmembrane region" description="Helical" evidence="10">
    <location>
        <begin position="222"/>
        <end position="241"/>
    </location>
</feature>
<dbReference type="GO" id="GO:0005886">
    <property type="term" value="C:plasma membrane"/>
    <property type="evidence" value="ECO:0007669"/>
    <property type="project" value="UniProtKB-SubCell"/>
</dbReference>
<evidence type="ECO:0000256" key="10">
    <source>
        <dbReference type="SAM" id="Phobius"/>
    </source>
</evidence>
<evidence type="ECO:0000256" key="7">
    <source>
        <dbReference type="ARBA" id="ARBA00022989"/>
    </source>
</evidence>
<protein>
    <submittedName>
        <fullName evidence="12">Type IV pilus assembly protein PilC</fullName>
    </submittedName>
</protein>
<dbReference type="PANTHER" id="PTHR30012:SF0">
    <property type="entry name" value="TYPE II SECRETION SYSTEM PROTEIN F-RELATED"/>
    <property type="match status" value="1"/>
</dbReference>
<evidence type="ECO:0000256" key="9">
    <source>
        <dbReference type="RuleBase" id="RU003923"/>
    </source>
</evidence>
<dbReference type="Pfam" id="PF00482">
    <property type="entry name" value="T2SSF"/>
    <property type="match status" value="2"/>
</dbReference>
<feature type="domain" description="Type II secretion system protein GspF" evidence="11">
    <location>
        <begin position="69"/>
        <end position="192"/>
    </location>
</feature>
<keyword evidence="5" id="KW-0997">Cell inner membrane</keyword>
<feature type="transmembrane region" description="Helical" evidence="10">
    <location>
        <begin position="375"/>
        <end position="396"/>
    </location>
</feature>
<feature type="transmembrane region" description="Helical" evidence="10">
    <location>
        <begin position="169"/>
        <end position="194"/>
    </location>
</feature>
<keyword evidence="7 10" id="KW-1133">Transmembrane helix</keyword>
<dbReference type="PANTHER" id="PTHR30012">
    <property type="entry name" value="GENERAL SECRETION PATHWAY PROTEIN"/>
    <property type="match status" value="1"/>
</dbReference>
<evidence type="ECO:0000256" key="8">
    <source>
        <dbReference type="ARBA" id="ARBA00023136"/>
    </source>
</evidence>
<keyword evidence="3 9" id="KW-0813">Transport</keyword>
<keyword evidence="8 10" id="KW-0472">Membrane</keyword>
<dbReference type="FunFam" id="1.20.81.30:FF:000001">
    <property type="entry name" value="Type II secretion system protein F"/>
    <property type="match status" value="2"/>
</dbReference>
<feature type="domain" description="Type II secretion system protein GspF" evidence="11">
    <location>
        <begin position="272"/>
        <end position="394"/>
    </location>
</feature>
<evidence type="ECO:0000256" key="3">
    <source>
        <dbReference type="ARBA" id="ARBA00022448"/>
    </source>
</evidence>